<comment type="caution">
    <text evidence="3">The sequence shown here is derived from an EMBL/GenBank/DDBJ whole genome shotgun (WGS) entry which is preliminary data.</text>
</comment>
<dbReference type="PROSITE" id="PS51898">
    <property type="entry name" value="TYR_RECOMBINASE"/>
    <property type="match status" value="1"/>
</dbReference>
<name>A0A7Y0Q6D2_9FIRM</name>
<proteinExistence type="predicted"/>
<reference evidence="3 4" key="1">
    <citation type="submission" date="2020-04" db="EMBL/GenBank/DDBJ databases">
        <authorList>
            <person name="Zhang R."/>
            <person name="Schippers A."/>
        </authorList>
    </citation>
    <scope>NUCLEOTIDE SEQUENCE [LARGE SCALE GENOMIC DNA]</scope>
    <source>
        <strain evidence="3 4">DSM 109850</strain>
    </source>
</reference>
<feature type="non-terminal residue" evidence="3">
    <location>
        <position position="1"/>
    </location>
</feature>
<feature type="domain" description="Tyr recombinase" evidence="2">
    <location>
        <begin position="1"/>
        <end position="147"/>
    </location>
</feature>
<evidence type="ECO:0000313" key="4">
    <source>
        <dbReference type="Proteomes" id="UP000533476"/>
    </source>
</evidence>
<dbReference type="GO" id="GO:0003677">
    <property type="term" value="F:DNA binding"/>
    <property type="evidence" value="ECO:0007669"/>
    <property type="project" value="InterPro"/>
</dbReference>
<organism evidence="3 4">
    <name type="scientific">Sulfobacillus harzensis</name>
    <dbReference type="NCBI Taxonomy" id="2729629"/>
    <lineage>
        <taxon>Bacteria</taxon>
        <taxon>Bacillati</taxon>
        <taxon>Bacillota</taxon>
        <taxon>Clostridia</taxon>
        <taxon>Eubacteriales</taxon>
        <taxon>Clostridiales Family XVII. Incertae Sedis</taxon>
        <taxon>Sulfobacillus</taxon>
    </lineage>
</organism>
<protein>
    <submittedName>
        <fullName evidence="3">Tyrosine-type recombinase/integrase</fullName>
    </submittedName>
</protein>
<sequence>RVSDVDLGRGILLIREAKGGNDRMVPVSPSLRDGLQRWQAHLHTRQPDPTWFFQTRNGRPPGRGWVYQQFRHQLRRAGIPHAGRGAGPRLHDLRHSFCVRTLKRLVDEGLDVYAALPILATYVGHASTTATEGYVRLTADLYAEILTAVVQTTGTAIPEV</sequence>
<dbReference type="SUPFAM" id="SSF56349">
    <property type="entry name" value="DNA breaking-rejoining enzymes"/>
    <property type="match status" value="1"/>
</dbReference>
<dbReference type="GO" id="GO:0006310">
    <property type="term" value="P:DNA recombination"/>
    <property type="evidence" value="ECO:0007669"/>
    <property type="project" value="UniProtKB-KW"/>
</dbReference>
<evidence type="ECO:0000313" key="3">
    <source>
        <dbReference type="EMBL" id="NMP25204.1"/>
    </source>
</evidence>
<evidence type="ECO:0000256" key="1">
    <source>
        <dbReference type="ARBA" id="ARBA00023172"/>
    </source>
</evidence>
<dbReference type="Proteomes" id="UP000533476">
    <property type="component" value="Unassembled WGS sequence"/>
</dbReference>
<gene>
    <name evidence="3" type="ORF">HIJ39_23210</name>
</gene>
<dbReference type="Pfam" id="PF00589">
    <property type="entry name" value="Phage_integrase"/>
    <property type="match status" value="1"/>
</dbReference>
<evidence type="ECO:0000259" key="2">
    <source>
        <dbReference type="PROSITE" id="PS51898"/>
    </source>
</evidence>
<dbReference type="InterPro" id="IPR011010">
    <property type="entry name" value="DNA_brk_join_enz"/>
</dbReference>
<dbReference type="Gene3D" id="1.10.443.10">
    <property type="entry name" value="Intergrase catalytic core"/>
    <property type="match status" value="1"/>
</dbReference>
<accession>A0A7Y0Q6D2</accession>
<dbReference type="RefSeq" id="WP_169103386.1">
    <property type="nucleotide sequence ID" value="NZ_JABBVZ010000309.1"/>
</dbReference>
<dbReference type="InterPro" id="IPR013762">
    <property type="entry name" value="Integrase-like_cat_sf"/>
</dbReference>
<dbReference type="InterPro" id="IPR002104">
    <property type="entry name" value="Integrase_catalytic"/>
</dbReference>
<keyword evidence="1" id="KW-0233">DNA recombination</keyword>
<keyword evidence="4" id="KW-1185">Reference proteome</keyword>
<dbReference type="AlphaFoldDB" id="A0A7Y0Q6D2"/>
<dbReference type="EMBL" id="JABBVZ010000309">
    <property type="protein sequence ID" value="NMP25204.1"/>
    <property type="molecule type" value="Genomic_DNA"/>
</dbReference>
<dbReference type="GO" id="GO:0015074">
    <property type="term" value="P:DNA integration"/>
    <property type="evidence" value="ECO:0007669"/>
    <property type="project" value="InterPro"/>
</dbReference>